<organism evidence="8 9">
    <name type="scientific">Thelonectria olida</name>
    <dbReference type="NCBI Taxonomy" id="1576542"/>
    <lineage>
        <taxon>Eukaryota</taxon>
        <taxon>Fungi</taxon>
        <taxon>Dikarya</taxon>
        <taxon>Ascomycota</taxon>
        <taxon>Pezizomycotina</taxon>
        <taxon>Sordariomycetes</taxon>
        <taxon>Hypocreomycetidae</taxon>
        <taxon>Hypocreales</taxon>
        <taxon>Nectriaceae</taxon>
        <taxon>Thelonectria</taxon>
    </lineage>
</organism>
<keyword evidence="9" id="KW-1185">Reference proteome</keyword>
<evidence type="ECO:0000313" key="8">
    <source>
        <dbReference type="EMBL" id="KAH6873934.1"/>
    </source>
</evidence>
<dbReference type="InterPro" id="IPR007219">
    <property type="entry name" value="XnlR_reg_dom"/>
</dbReference>
<dbReference type="SMART" id="SM00066">
    <property type="entry name" value="GAL4"/>
    <property type="match status" value="1"/>
</dbReference>
<evidence type="ECO:0000256" key="3">
    <source>
        <dbReference type="ARBA" id="ARBA00023163"/>
    </source>
</evidence>
<feature type="domain" description="Zn(2)-C6 fungal-type" evidence="7">
    <location>
        <begin position="17"/>
        <end position="48"/>
    </location>
</feature>
<evidence type="ECO:0000256" key="6">
    <source>
        <dbReference type="SAM" id="Phobius"/>
    </source>
</evidence>
<feature type="compositionally biased region" description="Polar residues" evidence="5">
    <location>
        <begin position="150"/>
        <end position="161"/>
    </location>
</feature>
<keyword evidence="6" id="KW-0472">Membrane</keyword>
<keyword evidence="1" id="KW-0479">Metal-binding</keyword>
<dbReference type="GO" id="GO:0005634">
    <property type="term" value="C:nucleus"/>
    <property type="evidence" value="ECO:0007669"/>
    <property type="project" value="TreeGrafter"/>
</dbReference>
<dbReference type="InterPro" id="IPR001138">
    <property type="entry name" value="Zn2Cys6_DnaBD"/>
</dbReference>
<evidence type="ECO:0000313" key="9">
    <source>
        <dbReference type="Proteomes" id="UP000777438"/>
    </source>
</evidence>
<dbReference type="CDD" id="cd12148">
    <property type="entry name" value="fungal_TF_MHR"/>
    <property type="match status" value="1"/>
</dbReference>
<dbReference type="GO" id="GO:0006351">
    <property type="term" value="P:DNA-templated transcription"/>
    <property type="evidence" value="ECO:0007669"/>
    <property type="project" value="InterPro"/>
</dbReference>
<dbReference type="OrthoDB" id="47007at2759"/>
<evidence type="ECO:0000259" key="7">
    <source>
        <dbReference type="PROSITE" id="PS50048"/>
    </source>
</evidence>
<dbReference type="Pfam" id="PF00172">
    <property type="entry name" value="Zn_clus"/>
    <property type="match status" value="1"/>
</dbReference>
<accession>A0A9P8VUP6</accession>
<reference evidence="8 9" key="1">
    <citation type="journal article" date="2021" name="Nat. Commun.">
        <title>Genetic determinants of endophytism in the Arabidopsis root mycobiome.</title>
        <authorList>
            <person name="Mesny F."/>
            <person name="Miyauchi S."/>
            <person name="Thiergart T."/>
            <person name="Pickel B."/>
            <person name="Atanasova L."/>
            <person name="Karlsson M."/>
            <person name="Huettel B."/>
            <person name="Barry K.W."/>
            <person name="Haridas S."/>
            <person name="Chen C."/>
            <person name="Bauer D."/>
            <person name="Andreopoulos W."/>
            <person name="Pangilinan J."/>
            <person name="LaButti K."/>
            <person name="Riley R."/>
            <person name="Lipzen A."/>
            <person name="Clum A."/>
            <person name="Drula E."/>
            <person name="Henrissat B."/>
            <person name="Kohler A."/>
            <person name="Grigoriev I.V."/>
            <person name="Martin F.M."/>
            <person name="Hacquard S."/>
        </authorList>
    </citation>
    <scope>NUCLEOTIDE SEQUENCE [LARGE SCALE GENOMIC DNA]</scope>
    <source>
        <strain evidence="8 9">MPI-CAGE-CH-0241</strain>
    </source>
</reference>
<feature type="transmembrane region" description="Helical" evidence="6">
    <location>
        <begin position="565"/>
        <end position="584"/>
    </location>
</feature>
<dbReference type="PANTHER" id="PTHR47424">
    <property type="entry name" value="REGULATORY PROTEIN GAL4"/>
    <property type="match status" value="1"/>
</dbReference>
<proteinExistence type="predicted"/>
<dbReference type="Gene3D" id="4.10.240.10">
    <property type="entry name" value="Zn(2)-C6 fungal-type DNA-binding domain"/>
    <property type="match status" value="1"/>
</dbReference>
<dbReference type="GO" id="GO:0008270">
    <property type="term" value="F:zinc ion binding"/>
    <property type="evidence" value="ECO:0007669"/>
    <property type="project" value="InterPro"/>
</dbReference>
<evidence type="ECO:0000256" key="2">
    <source>
        <dbReference type="ARBA" id="ARBA00023015"/>
    </source>
</evidence>
<dbReference type="Pfam" id="PF04082">
    <property type="entry name" value="Fungal_trans"/>
    <property type="match status" value="1"/>
</dbReference>
<sequence length="727" mass="79323">MPRPKVHPSQRQRAAEACNFCRASKKRCSATVPCTACKKRGIEASCYLTHKPWGTRRTRENGHARAHNGSNPASAPSVITTTSADSSSSSTRQHPPPHESEPELQQQPQRHASLPPEATPLWSPASSRNEAGHDYRPLSPSESRVDSPGEVQSNATSSSRKLSFGHDPHARMLLNLRGNRVFIGEAASISFLQFLRDTVEEQIGPSQFTRNDKSQNMLETAPTVSDTAATVEQDPEALRAEHVLEYYSIYRAVTGGFLDVLSSAEADTLLNGSNPQLHAVSDGSLTMMDLVIALGAQCKSPSTAHDVGQHYFHRAQRRTFSAMLEDPDIDMVRAFILMTFYMLGHCRRNTAFLYLGIATRAAVALGLHRRDSFSDLNNQEDKLRLRVWMSLCIVDMLVSAILGRPPATLSLRFEVDRELAESPGIATDPDTICLVASYRISSIINTAAYELYGKEAVAHAAAERLLEDIDRWSQSLPGCLKTQSSLAGGVRTQAETVRNVHISCMYYFAVTLVTRPVLISTLSSRPGLETSASSQMASACLDAALYLIQTCMDAHRMGFLLGNMCIMKALLFAAGLILGFVMVAERNADYEVEKTLRSGKEILETLAIQSPQAAHYSEILGLLLSAIETPRGRLASRGGNKYVGRLFTLDRATDNLPALASISENAGHAVGKDAMGLGGGDESGVWVGFPQQTLADMEGNFLSGWDALDLSQWDSFPFLGPRSFCVD</sequence>
<comment type="caution">
    <text evidence="8">The sequence shown here is derived from an EMBL/GenBank/DDBJ whole genome shotgun (WGS) entry which is preliminary data.</text>
</comment>
<keyword evidence="6" id="KW-0812">Transmembrane</keyword>
<dbReference type="PROSITE" id="PS50048">
    <property type="entry name" value="ZN2_CY6_FUNGAL_2"/>
    <property type="match status" value="1"/>
</dbReference>
<name>A0A9P8VUP6_9HYPO</name>
<dbReference type="CDD" id="cd00067">
    <property type="entry name" value="GAL4"/>
    <property type="match status" value="1"/>
</dbReference>
<dbReference type="GO" id="GO:0000435">
    <property type="term" value="P:positive regulation of transcription from RNA polymerase II promoter by galactose"/>
    <property type="evidence" value="ECO:0007669"/>
    <property type="project" value="TreeGrafter"/>
</dbReference>
<keyword evidence="2" id="KW-0805">Transcription regulation</keyword>
<dbReference type="PROSITE" id="PS00463">
    <property type="entry name" value="ZN2_CY6_FUNGAL_1"/>
    <property type="match status" value="1"/>
</dbReference>
<dbReference type="PANTHER" id="PTHR47424:SF9">
    <property type="entry name" value="TAH-2"/>
    <property type="match status" value="1"/>
</dbReference>
<dbReference type="SUPFAM" id="SSF57701">
    <property type="entry name" value="Zn2/Cys6 DNA-binding domain"/>
    <property type="match status" value="1"/>
</dbReference>
<gene>
    <name evidence="8" type="ORF">B0T10DRAFT_499517</name>
</gene>
<keyword evidence="4" id="KW-0539">Nucleus</keyword>
<evidence type="ECO:0000256" key="5">
    <source>
        <dbReference type="SAM" id="MobiDB-lite"/>
    </source>
</evidence>
<dbReference type="AlphaFoldDB" id="A0A9P8VUP6"/>
<evidence type="ECO:0000256" key="4">
    <source>
        <dbReference type="ARBA" id="ARBA00023242"/>
    </source>
</evidence>
<dbReference type="GO" id="GO:0000978">
    <property type="term" value="F:RNA polymerase II cis-regulatory region sequence-specific DNA binding"/>
    <property type="evidence" value="ECO:0007669"/>
    <property type="project" value="TreeGrafter"/>
</dbReference>
<dbReference type="InterPro" id="IPR051127">
    <property type="entry name" value="Fungal_SecMet_Regulators"/>
</dbReference>
<evidence type="ECO:0000256" key="1">
    <source>
        <dbReference type="ARBA" id="ARBA00022723"/>
    </source>
</evidence>
<dbReference type="SMART" id="SM00906">
    <property type="entry name" value="Fungal_trans"/>
    <property type="match status" value="1"/>
</dbReference>
<keyword evidence="6" id="KW-1133">Transmembrane helix</keyword>
<feature type="region of interest" description="Disordered" evidence="5">
    <location>
        <begin position="54"/>
        <end position="165"/>
    </location>
</feature>
<dbReference type="EMBL" id="JAGPYM010000043">
    <property type="protein sequence ID" value="KAH6873934.1"/>
    <property type="molecule type" value="Genomic_DNA"/>
</dbReference>
<dbReference type="Proteomes" id="UP000777438">
    <property type="component" value="Unassembled WGS sequence"/>
</dbReference>
<dbReference type="InterPro" id="IPR036864">
    <property type="entry name" value="Zn2-C6_fun-type_DNA-bd_sf"/>
</dbReference>
<keyword evidence="3" id="KW-0804">Transcription</keyword>
<feature type="compositionally biased region" description="Low complexity" evidence="5">
    <location>
        <begin position="77"/>
        <end position="91"/>
    </location>
</feature>
<dbReference type="GO" id="GO:0000981">
    <property type="term" value="F:DNA-binding transcription factor activity, RNA polymerase II-specific"/>
    <property type="evidence" value="ECO:0007669"/>
    <property type="project" value="InterPro"/>
</dbReference>
<protein>
    <submittedName>
        <fullName evidence="8">Fungal-specific transcription factor domain-containing protein</fullName>
    </submittedName>
</protein>